<dbReference type="AlphaFoldDB" id="A0A841GT35"/>
<reference evidence="2 3" key="1">
    <citation type="submission" date="2020-08" db="EMBL/GenBank/DDBJ databases">
        <title>Genomic Encyclopedia of Type Strains, Phase IV (KMG-IV): sequencing the most valuable type-strain genomes for metagenomic binning, comparative biology and taxonomic classification.</title>
        <authorList>
            <person name="Goeker M."/>
        </authorList>
    </citation>
    <scope>NUCLEOTIDE SEQUENCE [LARGE SCALE GENOMIC DNA]</scope>
    <source>
        <strain evidence="2 3">DSM 13481</strain>
    </source>
</reference>
<evidence type="ECO:0000256" key="1">
    <source>
        <dbReference type="SAM" id="Phobius"/>
    </source>
</evidence>
<evidence type="ECO:0000313" key="3">
    <source>
        <dbReference type="Proteomes" id="UP000555828"/>
    </source>
</evidence>
<keyword evidence="1" id="KW-1133">Transmembrane helix</keyword>
<keyword evidence="1" id="KW-0472">Membrane</keyword>
<evidence type="ECO:0000313" key="2">
    <source>
        <dbReference type="EMBL" id="MBB6063029.1"/>
    </source>
</evidence>
<keyword evidence="3" id="KW-1185">Reference proteome</keyword>
<feature type="transmembrane region" description="Helical" evidence="1">
    <location>
        <begin position="6"/>
        <end position="24"/>
    </location>
</feature>
<dbReference type="Proteomes" id="UP000555828">
    <property type="component" value="Unassembled WGS sequence"/>
</dbReference>
<accession>A0A841GT35</accession>
<gene>
    <name evidence="2" type="ORF">HNP65_001492</name>
</gene>
<name>A0A841GT35_9BACT</name>
<protein>
    <submittedName>
        <fullName evidence="2">Uncharacterized protein</fullName>
    </submittedName>
</protein>
<keyword evidence="1" id="KW-0812">Transmembrane</keyword>
<proteinExistence type="predicted"/>
<comment type="caution">
    <text evidence="2">The sequence shown here is derived from an EMBL/GenBank/DDBJ whole genome shotgun (WGS) entry which is preliminary data.</text>
</comment>
<sequence length="50" mass="5738">MENKKGVVFSVLNFLSIVLLVRNLNVDKQVNSSPYEILYTSEIEDIIPVR</sequence>
<organism evidence="2 3">
    <name type="scientific">Thermosipho japonicus</name>
    <dbReference type="NCBI Taxonomy" id="90323"/>
    <lineage>
        <taxon>Bacteria</taxon>
        <taxon>Thermotogati</taxon>
        <taxon>Thermotogota</taxon>
        <taxon>Thermotogae</taxon>
        <taxon>Thermotogales</taxon>
        <taxon>Fervidobacteriaceae</taxon>
        <taxon>Thermosipho</taxon>
    </lineage>
</organism>
<dbReference type="EMBL" id="JACHEX010000004">
    <property type="protein sequence ID" value="MBB6063029.1"/>
    <property type="molecule type" value="Genomic_DNA"/>
</dbReference>